<feature type="compositionally biased region" description="Low complexity" evidence="1">
    <location>
        <begin position="12"/>
        <end position="23"/>
    </location>
</feature>
<dbReference type="AlphaFoldDB" id="A0A0D2KK90"/>
<sequence>MGSCLSSPPKVADAAGGAAPGDAVSQGSLGADAPAAGGGKTQLPRAARVINSSASSYARQGLAADSIDGLRVGSITLSQRGASASTGSAASAAEAHLRILEKVHALQQQLVSASDNPLLGLTEAADLAGQQLHADLSA</sequence>
<evidence type="ECO:0000256" key="1">
    <source>
        <dbReference type="SAM" id="MobiDB-lite"/>
    </source>
</evidence>
<evidence type="ECO:0000313" key="3">
    <source>
        <dbReference type="Proteomes" id="UP000054498"/>
    </source>
</evidence>
<proteinExistence type="predicted"/>
<evidence type="ECO:0000313" key="2">
    <source>
        <dbReference type="EMBL" id="KIY96198.1"/>
    </source>
</evidence>
<feature type="non-terminal residue" evidence="2">
    <location>
        <position position="138"/>
    </location>
</feature>
<keyword evidence="3" id="KW-1185">Reference proteome</keyword>
<name>A0A0D2KK90_9CHLO</name>
<organism evidence="2 3">
    <name type="scientific">Monoraphidium neglectum</name>
    <dbReference type="NCBI Taxonomy" id="145388"/>
    <lineage>
        <taxon>Eukaryota</taxon>
        <taxon>Viridiplantae</taxon>
        <taxon>Chlorophyta</taxon>
        <taxon>core chlorophytes</taxon>
        <taxon>Chlorophyceae</taxon>
        <taxon>CS clade</taxon>
        <taxon>Sphaeropleales</taxon>
        <taxon>Selenastraceae</taxon>
        <taxon>Monoraphidium</taxon>
    </lineage>
</organism>
<dbReference type="KEGG" id="mng:MNEG_11763"/>
<dbReference type="EMBL" id="KK103115">
    <property type="protein sequence ID" value="KIY96198.1"/>
    <property type="molecule type" value="Genomic_DNA"/>
</dbReference>
<gene>
    <name evidence="2" type="ORF">MNEG_11763</name>
</gene>
<dbReference type="RefSeq" id="XP_013895218.1">
    <property type="nucleotide sequence ID" value="XM_014039764.1"/>
</dbReference>
<feature type="region of interest" description="Disordered" evidence="1">
    <location>
        <begin position="1"/>
        <end position="43"/>
    </location>
</feature>
<reference evidence="2 3" key="1">
    <citation type="journal article" date="2013" name="BMC Genomics">
        <title>Reconstruction of the lipid metabolism for the microalga Monoraphidium neglectum from its genome sequence reveals characteristics suitable for biofuel production.</title>
        <authorList>
            <person name="Bogen C."/>
            <person name="Al-Dilaimi A."/>
            <person name="Albersmeier A."/>
            <person name="Wichmann J."/>
            <person name="Grundmann M."/>
            <person name="Rupp O."/>
            <person name="Lauersen K.J."/>
            <person name="Blifernez-Klassen O."/>
            <person name="Kalinowski J."/>
            <person name="Goesmann A."/>
            <person name="Mussgnug J.H."/>
            <person name="Kruse O."/>
        </authorList>
    </citation>
    <scope>NUCLEOTIDE SEQUENCE [LARGE SCALE GENOMIC DNA]</scope>
    <source>
        <strain evidence="2 3">SAG 48.87</strain>
    </source>
</reference>
<protein>
    <submittedName>
        <fullName evidence="2">Uncharacterized protein</fullName>
    </submittedName>
</protein>
<dbReference type="Proteomes" id="UP000054498">
    <property type="component" value="Unassembled WGS sequence"/>
</dbReference>
<dbReference type="GeneID" id="25729058"/>
<accession>A0A0D2KK90</accession>